<feature type="transmembrane region" description="Helical" evidence="1">
    <location>
        <begin position="39"/>
        <end position="63"/>
    </location>
</feature>
<dbReference type="AlphaFoldDB" id="A0A8H2R1P7"/>
<feature type="transmembrane region" description="Helical" evidence="1">
    <location>
        <begin position="111"/>
        <end position="131"/>
    </location>
</feature>
<dbReference type="RefSeq" id="WP_165478632.1">
    <property type="nucleotide sequence ID" value="NZ_CAACYI010000001.1"/>
</dbReference>
<dbReference type="EMBL" id="CAACYI010000001">
    <property type="protein sequence ID" value="VFB16828.1"/>
    <property type="molecule type" value="Genomic_DNA"/>
</dbReference>
<evidence type="ECO:0000313" key="3">
    <source>
        <dbReference type="Proteomes" id="UP000377798"/>
    </source>
</evidence>
<feature type="transmembrane region" description="Helical" evidence="1">
    <location>
        <begin position="69"/>
        <end position="90"/>
    </location>
</feature>
<comment type="caution">
    <text evidence="2">The sequence shown here is derived from an EMBL/GenBank/DDBJ whole genome shotgun (WGS) entry which is preliminary data.</text>
</comment>
<dbReference type="Pfam" id="PF06541">
    <property type="entry name" value="ABC_trans_CmpB"/>
    <property type="match status" value="1"/>
</dbReference>
<keyword evidence="1" id="KW-1133">Transmembrane helix</keyword>
<dbReference type="Proteomes" id="UP000377798">
    <property type="component" value="Unassembled WGS sequence"/>
</dbReference>
<reference evidence="2 3" key="1">
    <citation type="submission" date="2019-02" db="EMBL/GenBank/DDBJ databases">
        <authorList>
            <consortium name="Pathogen Informatics"/>
        </authorList>
    </citation>
    <scope>NUCLEOTIDE SEQUENCE [LARGE SCALE GENOMIC DNA]</scope>
    <source>
        <strain evidence="2 3">3012STDY7089603</strain>
    </source>
</reference>
<organism evidence="2 3">
    <name type="scientific">Urinicoccus massiliensis</name>
    <dbReference type="NCBI Taxonomy" id="1723382"/>
    <lineage>
        <taxon>Bacteria</taxon>
        <taxon>Bacillati</taxon>
        <taxon>Bacillota</taxon>
        <taxon>Tissierellia</taxon>
        <taxon>Tissierellales</taxon>
        <taxon>Peptoniphilaceae</taxon>
        <taxon>Urinicoccus</taxon>
    </lineage>
</organism>
<keyword evidence="3" id="KW-1185">Reference proteome</keyword>
<feature type="transmembrane region" description="Helical" evidence="1">
    <location>
        <begin position="151"/>
        <end position="169"/>
    </location>
</feature>
<keyword evidence="1" id="KW-0472">Membrane</keyword>
<accession>A0A8H2R1P7</accession>
<feature type="transmembrane region" description="Helical" evidence="1">
    <location>
        <begin position="6"/>
        <end position="27"/>
    </location>
</feature>
<sequence>MPSENLTNLIILFFSFSVLGWMIEVSLKFIDFGRFINRGFFIGPYCPIYGLGSILIILVTQNFREHSPALVFLISLLVCGLVEYLVSYFLEARYHARWWDYSNRPMNLNGRIWIGNLVLFGLGGLAIDRVFEPWIMDGLALMPLVWKQGLALAIVLVMLVDLILSYFVMKLVKVNVEGSKSDNTQAIRQEMKVLVTNKNILYRRFINAYPDVKYRTDRIKAKLREFDLESKRIKEAIEENIDLEKVLVKADLEPTNLLKTQIIQRQGDLIRLLEEGQDPEAIQALKEEIQDKKEILNRRRRRLHLEEIH</sequence>
<keyword evidence="1" id="KW-0812">Transmembrane</keyword>
<evidence type="ECO:0000256" key="1">
    <source>
        <dbReference type="SAM" id="Phobius"/>
    </source>
</evidence>
<dbReference type="InterPro" id="IPR010540">
    <property type="entry name" value="CmpB_TMEM229"/>
</dbReference>
<evidence type="ECO:0000313" key="2">
    <source>
        <dbReference type="EMBL" id="VFB16828.1"/>
    </source>
</evidence>
<proteinExistence type="predicted"/>
<gene>
    <name evidence="2" type="ORF">NCTC13150_01401</name>
</gene>
<name>A0A8H2R1P7_9FIRM</name>
<protein>
    <submittedName>
        <fullName evidence="2">Predicted membrane protein</fullName>
    </submittedName>
</protein>